<dbReference type="RefSeq" id="WP_264901909.1">
    <property type="nucleotide sequence ID" value="NZ_JAPDVH010000001.1"/>
</dbReference>
<dbReference type="Proteomes" id="UP001209168">
    <property type="component" value="Unassembled WGS sequence"/>
</dbReference>
<evidence type="ECO:0000313" key="1">
    <source>
        <dbReference type="EMBL" id="MCW4156406.1"/>
    </source>
</evidence>
<sequence length="297" mass="33651">MKKFGFRHLMYGWLAVVALVLTSCDSENVTPINDKTLPEAIAKDFHERCEDYTIKRVYTGPVPYFDSGAMETYVTSEDNAGNECVVVYVDNAWNRTVRMLSDIDQLPSSVRYRLLTINQEARNDEFWEIKEVTQASINGTYYILCYLQDTPKFKNLVHTLVIDSKGTVAKACTYKLNNAEYIGTIPGDMEWITAHYKGSEVLGFVNDSGDDNYLIMHDGVLKSVYFRVSHKGTTWKETCYPLPKGTTVPSNVLDSLHADYPDFTYTEVSIVETPDGIVYLFTDGNSPDRLGHYVEAN</sequence>
<dbReference type="EMBL" id="JAPDVH010000001">
    <property type="protein sequence ID" value="MCW4156406.1"/>
    <property type="molecule type" value="Genomic_DNA"/>
</dbReference>
<gene>
    <name evidence="1" type="ORF">ONT23_12925</name>
</gene>
<reference evidence="1" key="1">
    <citation type="submission" date="2022-11" db="EMBL/GenBank/DDBJ databases">
        <title>Genomic repertoires linked with pathogenic potency of arthritogenic Prevotella copri isolated from the gut of rheumatoid arthritis patients.</title>
        <authorList>
            <person name="Nii T."/>
            <person name="Maeda Y."/>
            <person name="Motooka D."/>
            <person name="Naito M."/>
            <person name="Matsumoto Y."/>
            <person name="Ogawa T."/>
            <person name="Oguro-Igashira E."/>
            <person name="Kishikawa T."/>
            <person name="Yamashita M."/>
            <person name="Koizumi S."/>
            <person name="Kurakawa T."/>
            <person name="Okumura R."/>
            <person name="Kayama H."/>
            <person name="Murakami M."/>
            <person name="Sakaguchi T."/>
            <person name="Das B."/>
            <person name="Nakamura S."/>
            <person name="Okada Y."/>
            <person name="Kumanogoh A."/>
            <person name="Takeda K."/>
        </authorList>
    </citation>
    <scope>NUCLEOTIDE SEQUENCE</scope>
    <source>
        <strain evidence="1">H012_8</strain>
    </source>
</reference>
<protein>
    <submittedName>
        <fullName evidence="1">Uncharacterized protein</fullName>
    </submittedName>
</protein>
<dbReference type="AlphaFoldDB" id="A0AAW5UVE2"/>
<accession>A0AAW5UVE2</accession>
<comment type="caution">
    <text evidence="1">The sequence shown here is derived from an EMBL/GenBank/DDBJ whole genome shotgun (WGS) entry which is preliminary data.</text>
</comment>
<evidence type="ECO:0000313" key="2">
    <source>
        <dbReference type="Proteomes" id="UP001209168"/>
    </source>
</evidence>
<organism evidence="1 2">
    <name type="scientific">Segatella copri</name>
    <dbReference type="NCBI Taxonomy" id="165179"/>
    <lineage>
        <taxon>Bacteria</taxon>
        <taxon>Pseudomonadati</taxon>
        <taxon>Bacteroidota</taxon>
        <taxon>Bacteroidia</taxon>
        <taxon>Bacteroidales</taxon>
        <taxon>Prevotellaceae</taxon>
        <taxon>Segatella</taxon>
    </lineage>
</organism>
<proteinExistence type="predicted"/>
<dbReference type="PROSITE" id="PS51257">
    <property type="entry name" value="PROKAR_LIPOPROTEIN"/>
    <property type="match status" value="1"/>
</dbReference>
<name>A0AAW5UVE2_9BACT</name>